<dbReference type="AlphaFoldDB" id="A0A918QMS6"/>
<feature type="region of interest" description="Disordered" evidence="5">
    <location>
        <begin position="59"/>
        <end position="88"/>
    </location>
</feature>
<dbReference type="InterPro" id="IPR051313">
    <property type="entry name" value="Bact_iron-sidero_bind"/>
</dbReference>
<evidence type="ECO:0000313" key="7">
    <source>
        <dbReference type="EMBL" id="GGZ61326.1"/>
    </source>
</evidence>
<name>A0A918QMS6_9ACTN</name>
<dbReference type="Proteomes" id="UP000630936">
    <property type="component" value="Unassembled WGS sequence"/>
</dbReference>
<dbReference type="GO" id="GO:0030288">
    <property type="term" value="C:outer membrane-bounded periplasmic space"/>
    <property type="evidence" value="ECO:0007669"/>
    <property type="project" value="TreeGrafter"/>
</dbReference>
<reference evidence="7" key="2">
    <citation type="submission" date="2020-09" db="EMBL/GenBank/DDBJ databases">
        <authorList>
            <person name="Sun Q."/>
            <person name="Ohkuma M."/>
        </authorList>
    </citation>
    <scope>NUCLEOTIDE SEQUENCE</scope>
    <source>
        <strain evidence="7">JCM 4988</strain>
    </source>
</reference>
<dbReference type="PANTHER" id="PTHR30532:SF1">
    <property type="entry name" value="IRON(3+)-HYDROXAMATE-BINDING PROTEIN FHUD"/>
    <property type="match status" value="1"/>
</dbReference>
<feature type="domain" description="Fe/B12 periplasmic-binding" evidence="6">
    <location>
        <begin position="96"/>
        <end position="358"/>
    </location>
</feature>
<sequence>MFKNTVRRPRTEKGRTLMLRTRAHASGTARTPGVRVARLRRTAAGLVAAVAVTLTASCSTTTETGAESGEKKDGGSATRTVQTPDGPVKIPTDPQRIIGLSYASAWMLDAGVPMVGVTDIDEGALSADQKAAVKKMTIVGEGNELNFEKILSLKPDLIVISAPKHVPFNIEKLRPIAPVLSYGIGRPTELLPASLSVLDAAGAAEKGAEFKKAYDDKLARVKSTYADKLGRTDWAIVNSGEAGKFSVYTETSWLGAVAKDAGLKFAPVAGAPKDEFSYDLSFEQIGKLKDADVVLVDGDGPNGTPVAETKSLISQKNWSELPAAKNKQVHPVPGFFISRYPEGVKILDQFERILKALP</sequence>
<proteinExistence type="inferred from homology"/>
<evidence type="ECO:0000256" key="5">
    <source>
        <dbReference type="SAM" id="MobiDB-lite"/>
    </source>
</evidence>
<protein>
    <submittedName>
        <fullName evidence="7">ABC transporter periplasmic component</fullName>
    </submittedName>
</protein>
<dbReference type="PANTHER" id="PTHR30532">
    <property type="entry name" value="IRON III DICITRATE-BINDING PERIPLASMIC PROTEIN"/>
    <property type="match status" value="1"/>
</dbReference>
<dbReference type="EMBL" id="BMWG01000032">
    <property type="protein sequence ID" value="GGZ61326.1"/>
    <property type="molecule type" value="Genomic_DNA"/>
</dbReference>
<evidence type="ECO:0000256" key="2">
    <source>
        <dbReference type="ARBA" id="ARBA00008814"/>
    </source>
</evidence>
<comment type="caution">
    <text evidence="7">The sequence shown here is derived from an EMBL/GenBank/DDBJ whole genome shotgun (WGS) entry which is preliminary data.</text>
</comment>
<reference evidence="7" key="1">
    <citation type="journal article" date="2014" name="Int. J. Syst. Evol. Microbiol.">
        <title>Complete genome sequence of Corynebacterium casei LMG S-19264T (=DSM 44701T), isolated from a smear-ripened cheese.</title>
        <authorList>
            <consortium name="US DOE Joint Genome Institute (JGI-PGF)"/>
            <person name="Walter F."/>
            <person name="Albersmeier A."/>
            <person name="Kalinowski J."/>
            <person name="Ruckert C."/>
        </authorList>
    </citation>
    <scope>NUCLEOTIDE SEQUENCE</scope>
    <source>
        <strain evidence="7">JCM 4988</strain>
    </source>
</reference>
<dbReference type="SUPFAM" id="SSF53807">
    <property type="entry name" value="Helical backbone' metal receptor"/>
    <property type="match status" value="1"/>
</dbReference>
<evidence type="ECO:0000256" key="1">
    <source>
        <dbReference type="ARBA" id="ARBA00004196"/>
    </source>
</evidence>
<dbReference type="GO" id="GO:1901678">
    <property type="term" value="P:iron coordination entity transport"/>
    <property type="evidence" value="ECO:0007669"/>
    <property type="project" value="UniProtKB-ARBA"/>
</dbReference>
<evidence type="ECO:0000259" key="6">
    <source>
        <dbReference type="PROSITE" id="PS50983"/>
    </source>
</evidence>
<organism evidence="7 8">
    <name type="scientific">Streptomyces inusitatus</name>
    <dbReference type="NCBI Taxonomy" id="68221"/>
    <lineage>
        <taxon>Bacteria</taxon>
        <taxon>Bacillati</taxon>
        <taxon>Actinomycetota</taxon>
        <taxon>Actinomycetes</taxon>
        <taxon>Kitasatosporales</taxon>
        <taxon>Streptomycetaceae</taxon>
        <taxon>Streptomyces</taxon>
    </lineage>
</organism>
<dbReference type="InterPro" id="IPR002491">
    <property type="entry name" value="ABC_transptr_periplasmic_BD"/>
</dbReference>
<dbReference type="PROSITE" id="PS50983">
    <property type="entry name" value="FE_B12_PBP"/>
    <property type="match status" value="1"/>
</dbReference>
<comment type="similarity">
    <text evidence="2">Belongs to the bacterial solute-binding protein 8 family.</text>
</comment>
<dbReference type="Gene3D" id="3.40.50.1980">
    <property type="entry name" value="Nitrogenase molybdenum iron protein domain"/>
    <property type="match status" value="2"/>
</dbReference>
<keyword evidence="4" id="KW-0732">Signal</keyword>
<evidence type="ECO:0000313" key="8">
    <source>
        <dbReference type="Proteomes" id="UP000630936"/>
    </source>
</evidence>
<keyword evidence="3" id="KW-0813">Transport</keyword>
<keyword evidence="8" id="KW-1185">Reference proteome</keyword>
<evidence type="ECO:0000256" key="4">
    <source>
        <dbReference type="ARBA" id="ARBA00022729"/>
    </source>
</evidence>
<evidence type="ECO:0000256" key="3">
    <source>
        <dbReference type="ARBA" id="ARBA00022448"/>
    </source>
</evidence>
<comment type="subcellular location">
    <subcellularLocation>
        <location evidence="1">Cell envelope</location>
    </subcellularLocation>
</comment>
<dbReference type="Pfam" id="PF01497">
    <property type="entry name" value="Peripla_BP_2"/>
    <property type="match status" value="1"/>
</dbReference>
<gene>
    <name evidence="7" type="ORF">GCM10010387_63580</name>
</gene>
<accession>A0A918QMS6</accession>